<dbReference type="EMBL" id="CP035382">
    <property type="protein sequence ID" value="QDK21251.1"/>
    <property type="molecule type" value="Genomic_DNA"/>
</dbReference>
<dbReference type="Gene3D" id="2.60.40.1090">
    <property type="entry name" value="Fimbrial-type adhesion domain"/>
    <property type="match status" value="1"/>
</dbReference>
<dbReference type="InterPro" id="IPR008966">
    <property type="entry name" value="Adhesion_dom_sf"/>
</dbReference>
<organism evidence="3 4">
    <name type="scientific">Leclercia adecarboxylata</name>
    <dbReference type="NCBI Taxonomy" id="83655"/>
    <lineage>
        <taxon>Bacteria</taxon>
        <taxon>Pseudomonadati</taxon>
        <taxon>Pseudomonadota</taxon>
        <taxon>Gammaproteobacteria</taxon>
        <taxon>Enterobacterales</taxon>
        <taxon>Enterobacteriaceae</taxon>
        <taxon>Leclercia</taxon>
    </lineage>
</organism>
<gene>
    <name evidence="3" type="ORF">ES815_13795</name>
</gene>
<evidence type="ECO:0000313" key="4">
    <source>
        <dbReference type="Proteomes" id="UP000317812"/>
    </source>
</evidence>
<dbReference type="GO" id="GO:0009289">
    <property type="term" value="C:pilus"/>
    <property type="evidence" value="ECO:0007669"/>
    <property type="project" value="InterPro"/>
</dbReference>
<feature type="domain" description="Fimbrial-type adhesion" evidence="2">
    <location>
        <begin position="23"/>
        <end position="180"/>
    </location>
</feature>
<dbReference type="SUPFAM" id="SSF49401">
    <property type="entry name" value="Bacterial adhesins"/>
    <property type="match status" value="1"/>
</dbReference>
<keyword evidence="1" id="KW-0732">Signal</keyword>
<evidence type="ECO:0000259" key="2">
    <source>
        <dbReference type="Pfam" id="PF00419"/>
    </source>
</evidence>
<dbReference type="PANTHER" id="PTHR33420:SF33">
    <property type="entry name" value="MINOR FIMBRIAL SUBUNIT"/>
    <property type="match status" value="1"/>
</dbReference>
<dbReference type="PANTHER" id="PTHR33420">
    <property type="entry name" value="FIMBRIAL SUBUNIT ELFA-RELATED"/>
    <property type="match status" value="1"/>
</dbReference>
<dbReference type="Proteomes" id="UP000317812">
    <property type="component" value="Chromosome"/>
</dbReference>
<evidence type="ECO:0000313" key="3">
    <source>
        <dbReference type="EMBL" id="QDK21251.1"/>
    </source>
</evidence>
<name>A0AAP9ISN3_9ENTR</name>
<reference evidence="3 4" key="1">
    <citation type="submission" date="2019-01" db="EMBL/GenBank/DDBJ databases">
        <title>Florfenicol resistance in Enterobacteriaceae and whole-genome sequence analysis of florfenicol-resistant Leclercia adecarboxylata strain R25.</title>
        <authorList>
            <person name="Bao Q."/>
            <person name="Ying Y."/>
        </authorList>
    </citation>
    <scope>NUCLEOTIDE SEQUENCE [LARGE SCALE GENOMIC DNA]</scope>
    <source>
        <strain evidence="3 4">R25</strain>
    </source>
</reference>
<dbReference type="InterPro" id="IPR036937">
    <property type="entry name" value="Adhesion_dom_fimbrial_sf"/>
</dbReference>
<evidence type="ECO:0000256" key="1">
    <source>
        <dbReference type="SAM" id="SignalP"/>
    </source>
</evidence>
<proteinExistence type="predicted"/>
<dbReference type="InterPro" id="IPR050263">
    <property type="entry name" value="Bact_Fimbrial_Adh_Pro"/>
</dbReference>
<dbReference type="GO" id="GO:0043709">
    <property type="term" value="P:cell adhesion involved in single-species biofilm formation"/>
    <property type="evidence" value="ECO:0007669"/>
    <property type="project" value="TreeGrafter"/>
</dbReference>
<accession>A0AAP9ISN3</accession>
<feature type="chain" id="PRO_5042968909" evidence="1">
    <location>
        <begin position="17"/>
        <end position="181"/>
    </location>
</feature>
<dbReference type="AlphaFoldDB" id="A0AAP9ISN3"/>
<dbReference type="NCBIfam" id="NF011834">
    <property type="entry name" value="PRK15306.1"/>
    <property type="match status" value="1"/>
</dbReference>
<protein>
    <submittedName>
        <fullName evidence="3">Fimbrial protein</fullName>
    </submittedName>
</protein>
<dbReference type="Pfam" id="PF00419">
    <property type="entry name" value="Fimbrial"/>
    <property type="match status" value="1"/>
</dbReference>
<sequence length="181" mass="18887">MCSAALLLICSSYAQAADNLDVTFSANIRETTCDIKIDGGTGDGTSNTITLGTDGKARVDDIANGAVKFPFKLVITECPSSLTALKTVVSGTASDVKTALDNSVTVPEGGASNVALTISRADAPEAPFEINATDDSKRLVWTSSEINSKEVDLLATLIETKTDGAMTGQFSTLATFNFTYE</sequence>
<dbReference type="InterPro" id="IPR000259">
    <property type="entry name" value="Adhesion_dom_fimbrial"/>
</dbReference>
<feature type="signal peptide" evidence="1">
    <location>
        <begin position="1"/>
        <end position="16"/>
    </location>
</feature>